<name>L7VFW8_9FLAO</name>
<proteinExistence type="predicted"/>
<dbReference type="Gene3D" id="3.40.50.2000">
    <property type="entry name" value="Glycogen Phosphorylase B"/>
    <property type="match status" value="1"/>
</dbReference>
<evidence type="ECO:0000256" key="2">
    <source>
        <dbReference type="ARBA" id="ARBA00012588"/>
    </source>
</evidence>
<evidence type="ECO:0000256" key="4">
    <source>
        <dbReference type="ARBA" id="ARBA00022679"/>
    </source>
</evidence>
<dbReference type="InterPro" id="IPR013534">
    <property type="entry name" value="Starch_synth_cat_dom"/>
</dbReference>
<keyword evidence="3" id="KW-0328">Glycosyltransferase</keyword>
<dbReference type="PANTHER" id="PTHR45825">
    <property type="entry name" value="GRANULE-BOUND STARCH SYNTHASE 1, CHLOROPLASTIC/AMYLOPLASTIC"/>
    <property type="match status" value="1"/>
</dbReference>
<accession>L7VFW8</accession>
<dbReference type="KEGG" id="udi:ASNER_071"/>
<dbReference type="Proteomes" id="UP000011174">
    <property type="component" value="Chromosome"/>
</dbReference>
<dbReference type="EMBL" id="CP003263">
    <property type="protein sequence ID" value="AGC66845.1"/>
    <property type="molecule type" value="Genomic_DNA"/>
</dbReference>
<evidence type="ECO:0000259" key="5">
    <source>
        <dbReference type="Pfam" id="PF08323"/>
    </source>
</evidence>
<organism evidence="6 7">
    <name type="scientific">Candidatus Uzinura diaspidicola str. ASNER</name>
    <dbReference type="NCBI Taxonomy" id="1133592"/>
    <lineage>
        <taxon>Bacteria</taxon>
        <taxon>Pseudomonadati</taxon>
        <taxon>Bacteroidota</taxon>
        <taxon>Flavobacteriia</taxon>
        <taxon>Flavobacteriales</taxon>
        <taxon>Candidatus Uzinura</taxon>
    </lineage>
</organism>
<dbReference type="EC" id="2.4.1.21" evidence="2"/>
<evidence type="ECO:0000313" key="7">
    <source>
        <dbReference type="Proteomes" id="UP000011174"/>
    </source>
</evidence>
<dbReference type="PANTHER" id="PTHR45825:SF11">
    <property type="entry name" value="ALPHA AMYLASE DOMAIN-CONTAINING PROTEIN"/>
    <property type="match status" value="1"/>
</dbReference>
<keyword evidence="4" id="KW-0808">Transferase</keyword>
<dbReference type="Pfam" id="PF08323">
    <property type="entry name" value="Glyco_transf_5"/>
    <property type="match status" value="1"/>
</dbReference>
<dbReference type="SUPFAM" id="SSF53756">
    <property type="entry name" value="UDP-Glycosyltransferase/glycogen phosphorylase"/>
    <property type="match status" value="1"/>
</dbReference>
<dbReference type="AlphaFoldDB" id="L7VFW8"/>
<evidence type="ECO:0000313" key="6">
    <source>
        <dbReference type="EMBL" id="AGC66845.1"/>
    </source>
</evidence>
<reference evidence="6 7" key="1">
    <citation type="journal article" date="2013" name="Environ. Microbiol.">
        <title>The nutrient supplying capabilities of Uzinura, an endosymbiont of armoured scale insects.</title>
        <authorList>
            <person name="Sabree Z.L."/>
            <person name="Huang C.Y."/>
            <person name="Okusu A."/>
            <person name="Moran N.A."/>
            <person name="Normark B.B."/>
        </authorList>
    </citation>
    <scope>NUCLEOTIDE SEQUENCE [LARGE SCALE GENOMIC DNA]</scope>
    <source>
        <strain evidence="6 7">ASNER</strain>
    </source>
</reference>
<evidence type="ECO:0000256" key="3">
    <source>
        <dbReference type="ARBA" id="ARBA00022676"/>
    </source>
</evidence>
<keyword evidence="7" id="KW-1185">Reference proteome</keyword>
<comment type="catalytic activity">
    <reaction evidence="1">
        <text>[(1-&gt;4)-alpha-D-glucosyl](n) + ADP-alpha-D-glucose = [(1-&gt;4)-alpha-D-glucosyl](n+1) + ADP + H(+)</text>
        <dbReference type="Rhea" id="RHEA:18189"/>
        <dbReference type="Rhea" id="RHEA-COMP:9584"/>
        <dbReference type="Rhea" id="RHEA-COMP:9587"/>
        <dbReference type="ChEBI" id="CHEBI:15378"/>
        <dbReference type="ChEBI" id="CHEBI:15444"/>
        <dbReference type="ChEBI" id="CHEBI:57498"/>
        <dbReference type="ChEBI" id="CHEBI:456216"/>
        <dbReference type="EC" id="2.4.1.21"/>
    </reaction>
</comment>
<dbReference type="GO" id="GO:0009011">
    <property type="term" value="F:alpha-1,4-glucan glucosyltransferase (ADP-glucose donor) activity"/>
    <property type="evidence" value="ECO:0007669"/>
    <property type="project" value="UniProtKB-EC"/>
</dbReference>
<protein>
    <recommendedName>
        <fullName evidence="2">starch synthase</fullName>
        <ecNumber evidence="2">2.4.1.21</ecNumber>
    </recommendedName>
</protein>
<dbReference type="PATRIC" id="fig|1133592.3.peg.64"/>
<dbReference type="OrthoDB" id="9808590at2"/>
<dbReference type="HOGENOM" id="CLU_085315_0_0_10"/>
<gene>
    <name evidence="6" type="primary">glgA</name>
    <name evidence="6" type="ORF">ASNER_071</name>
</gene>
<sequence length="242" mass="28500">MTKKRILYISSELFPYTSKSSISLKTSIIAKKMHFKGNDVRIFMPRYGIINERKHQLHEVIRLSGMKVIIKNIDKPMMIKVASIPEIRLQVYFIENEEFFKRKGIYSDSLGSSFEDERMLFFTKSVIYAIKKLSWSPDILHIHGWLGACIPLYIKTYYKGDPLFKKTKIVSSIYNENFEKQISIDLIKKIKLDGIKNKSLKHIEKPYLRNLIKLAIDNSDLIIKEDKYVHSEIEYYINLKHA</sequence>
<feature type="domain" description="Starch synthase catalytic" evidence="5">
    <location>
        <begin position="5"/>
        <end position="234"/>
    </location>
</feature>
<evidence type="ECO:0000256" key="1">
    <source>
        <dbReference type="ARBA" id="ARBA00001478"/>
    </source>
</evidence>
<dbReference type="STRING" id="1133592.ASNER_071"/>